<keyword evidence="1" id="KW-0732">Signal</keyword>
<organism evidence="2 3">
    <name type="scientific">Deinococcus aetherius</name>
    <dbReference type="NCBI Taxonomy" id="200252"/>
    <lineage>
        <taxon>Bacteria</taxon>
        <taxon>Thermotogati</taxon>
        <taxon>Deinococcota</taxon>
        <taxon>Deinococci</taxon>
        <taxon>Deinococcales</taxon>
        <taxon>Deinococcaceae</taxon>
        <taxon>Deinococcus</taxon>
    </lineage>
</organism>
<gene>
    <name evidence="2" type="ORF">DAETH_24170</name>
</gene>
<protein>
    <submittedName>
        <fullName evidence="2">Glutamine cyclotransferase</fullName>
    </submittedName>
</protein>
<dbReference type="InterPro" id="IPR015943">
    <property type="entry name" value="WD40/YVTN_repeat-like_dom_sf"/>
</dbReference>
<proteinExistence type="predicted"/>
<evidence type="ECO:0000313" key="3">
    <source>
        <dbReference type="Proteomes" id="UP001064971"/>
    </source>
</evidence>
<sequence length="295" mass="31586">MGEMRPRLLPHACLAAAAALTLALPQVRAASTPATAAQPAPVLLTPSVTARYRHDRAAFTQGLQYVGQGTLVESTGQVGESGVRRVDLRTGRTLAEVPTPIPTAFGEGVTVLNGVAYHITWRTGVAFALDAATLREVGRYRYPGEGWGLTQDGRALIMSDGSDTLFWRDPKTFAVTRTLRVTDGGQPVKNLNELEYVQGSVYANVWLTNRIARIDPKTGNVTAWIDVGALTQEASAAASRSGKPLTFDDVPNGIAFVPERGTLLLTGKRWPTLFEVKLPGVKPEPGTTGRTTPGR</sequence>
<reference evidence="2" key="1">
    <citation type="submission" date="2022-07" db="EMBL/GenBank/DDBJ databases">
        <title>Complete Genome Sequence of the Radioresistant Bacterium Deinococcus aetherius ST0316, Isolated from the Air Dust collected in Lower Stratosphere above Japan.</title>
        <authorList>
            <person name="Satoh K."/>
            <person name="Hagiwara K."/>
            <person name="Katsumata K."/>
            <person name="Kubo A."/>
            <person name="Yokobori S."/>
            <person name="Yamagishi A."/>
            <person name="Oono Y."/>
            <person name="Narumi I."/>
        </authorList>
    </citation>
    <scope>NUCLEOTIDE SEQUENCE</scope>
    <source>
        <strain evidence="2">ST0316</strain>
    </source>
</reference>
<dbReference type="PANTHER" id="PTHR31270">
    <property type="entry name" value="GLUTAMINYL-PEPTIDE CYCLOTRANSFERASE"/>
    <property type="match status" value="1"/>
</dbReference>
<evidence type="ECO:0000313" key="2">
    <source>
        <dbReference type="EMBL" id="BDP42448.1"/>
    </source>
</evidence>
<feature type="signal peptide" evidence="1">
    <location>
        <begin position="1"/>
        <end position="29"/>
    </location>
</feature>
<dbReference type="PANTHER" id="PTHR31270:SF1">
    <property type="entry name" value="GLUTAMINYL-PEPTIDE CYCLOTRANSFERASE"/>
    <property type="match status" value="1"/>
</dbReference>
<accession>A0ABN6RGI5</accession>
<dbReference type="Pfam" id="PF05096">
    <property type="entry name" value="Glu_cyclase_2"/>
    <property type="match status" value="1"/>
</dbReference>
<evidence type="ECO:0000256" key="1">
    <source>
        <dbReference type="SAM" id="SignalP"/>
    </source>
</evidence>
<dbReference type="Gene3D" id="2.130.10.10">
    <property type="entry name" value="YVTN repeat-like/Quinoprotein amine dehydrogenase"/>
    <property type="match status" value="1"/>
</dbReference>
<name>A0ABN6RGI5_9DEIO</name>
<dbReference type="InterPro" id="IPR011044">
    <property type="entry name" value="Quino_amine_DH_bsu"/>
</dbReference>
<feature type="chain" id="PRO_5046845058" evidence="1">
    <location>
        <begin position="30"/>
        <end position="295"/>
    </location>
</feature>
<keyword evidence="3" id="KW-1185">Reference proteome</keyword>
<dbReference type="InterPro" id="IPR007788">
    <property type="entry name" value="QCT"/>
</dbReference>
<dbReference type="Proteomes" id="UP001064971">
    <property type="component" value="Chromosome"/>
</dbReference>
<dbReference type="RefSeq" id="WP_406585082.1">
    <property type="nucleotide sequence ID" value="NZ_AP026560.1"/>
</dbReference>
<dbReference type="SUPFAM" id="SSF50969">
    <property type="entry name" value="YVTN repeat-like/Quinoprotein amine dehydrogenase"/>
    <property type="match status" value="1"/>
</dbReference>
<dbReference type="EMBL" id="AP026560">
    <property type="protein sequence ID" value="BDP42448.1"/>
    <property type="molecule type" value="Genomic_DNA"/>
</dbReference>